<accession>A0A4U6VHV5</accession>
<organism evidence="1 2">
    <name type="scientific">Setaria viridis</name>
    <name type="common">Green bristlegrass</name>
    <name type="synonym">Setaria italica subsp. viridis</name>
    <dbReference type="NCBI Taxonomy" id="4556"/>
    <lineage>
        <taxon>Eukaryota</taxon>
        <taxon>Viridiplantae</taxon>
        <taxon>Streptophyta</taxon>
        <taxon>Embryophyta</taxon>
        <taxon>Tracheophyta</taxon>
        <taxon>Spermatophyta</taxon>
        <taxon>Magnoliopsida</taxon>
        <taxon>Liliopsida</taxon>
        <taxon>Poales</taxon>
        <taxon>Poaceae</taxon>
        <taxon>PACMAD clade</taxon>
        <taxon>Panicoideae</taxon>
        <taxon>Panicodae</taxon>
        <taxon>Paniceae</taxon>
        <taxon>Cenchrinae</taxon>
        <taxon>Setaria</taxon>
    </lineage>
</organism>
<dbReference type="Gramene" id="TKW27643">
    <property type="protein sequence ID" value="TKW27643"/>
    <property type="gene ID" value="SEVIR_3G270900v2"/>
</dbReference>
<gene>
    <name evidence="1" type="ORF">SEVIR_3G270900v2</name>
</gene>
<dbReference type="AlphaFoldDB" id="A0A4U6VHV5"/>
<reference evidence="1" key="1">
    <citation type="submission" date="2019-03" db="EMBL/GenBank/DDBJ databases">
        <title>WGS assembly of Setaria viridis.</title>
        <authorList>
            <person name="Huang P."/>
            <person name="Jenkins J."/>
            <person name="Grimwood J."/>
            <person name="Barry K."/>
            <person name="Healey A."/>
            <person name="Mamidi S."/>
            <person name="Sreedasyam A."/>
            <person name="Shu S."/>
            <person name="Feldman M."/>
            <person name="Wu J."/>
            <person name="Yu Y."/>
            <person name="Chen C."/>
            <person name="Johnson J."/>
            <person name="Rokhsar D."/>
            <person name="Baxter I."/>
            <person name="Schmutz J."/>
            <person name="Brutnell T."/>
            <person name="Kellogg E."/>
        </authorList>
    </citation>
    <scope>NUCLEOTIDE SEQUENCE [LARGE SCALE GENOMIC DNA]</scope>
</reference>
<sequence length="91" mass="10736">MNAKLSQLTRKSFMLVPNYSSLQVKLCKCSDTLLHLHPLPPDRTKLLTGPSTYHVRQQTTSSDHKYKSIYICPKLIFFTFDYIYLDFYIDR</sequence>
<evidence type="ECO:0000313" key="1">
    <source>
        <dbReference type="EMBL" id="TKW27643.1"/>
    </source>
</evidence>
<dbReference type="Proteomes" id="UP000298652">
    <property type="component" value="Chromosome 3"/>
</dbReference>
<protein>
    <submittedName>
        <fullName evidence="1">Uncharacterized protein</fullName>
    </submittedName>
</protein>
<evidence type="ECO:0000313" key="2">
    <source>
        <dbReference type="Proteomes" id="UP000298652"/>
    </source>
</evidence>
<proteinExistence type="predicted"/>
<keyword evidence="2" id="KW-1185">Reference proteome</keyword>
<dbReference type="EMBL" id="CM016554">
    <property type="protein sequence ID" value="TKW27643.1"/>
    <property type="molecule type" value="Genomic_DNA"/>
</dbReference>
<name>A0A4U6VHV5_SETVI</name>